<evidence type="ECO:0000256" key="3">
    <source>
        <dbReference type="ARBA" id="ARBA00022475"/>
    </source>
</evidence>
<evidence type="ECO:0000256" key="2">
    <source>
        <dbReference type="ARBA" id="ARBA00006679"/>
    </source>
</evidence>
<dbReference type="PANTHER" id="PTHR33452">
    <property type="entry name" value="OXIDOREDUCTASE CATD-RELATED"/>
    <property type="match status" value="1"/>
</dbReference>
<comment type="subcellular location">
    <subcellularLocation>
        <location evidence="1">Cell membrane</location>
        <topology evidence="1">Multi-pass membrane protein</topology>
    </subcellularLocation>
</comment>
<keyword evidence="6 7" id="KW-0472">Membrane</keyword>
<feature type="transmembrane region" description="Helical" evidence="7">
    <location>
        <begin position="125"/>
        <end position="144"/>
    </location>
</feature>
<sequence>MPSLLQTLTPPSRLAIRWLEGYFKPVADLLVRLYLANVFFSSGLTKIEDWSKTVALFTDEYRVPVLPPALAAALGTFGELFFPVLLVLGLAGRFGALALFGVNAMAVISYYHVLSEAPALLLHHYLWGLLILTIIANGPGKLSLDAWIARRLAA</sequence>
<dbReference type="Proteomes" id="UP001172778">
    <property type="component" value="Unassembled WGS sequence"/>
</dbReference>
<dbReference type="InterPro" id="IPR051907">
    <property type="entry name" value="DoxX-like_oxidoreductase"/>
</dbReference>
<feature type="transmembrane region" description="Helical" evidence="7">
    <location>
        <begin position="65"/>
        <end position="87"/>
    </location>
</feature>
<feature type="transmembrane region" description="Helical" evidence="7">
    <location>
        <begin position="94"/>
        <end position="113"/>
    </location>
</feature>
<gene>
    <name evidence="8" type="ORF">PZA18_19750</name>
</gene>
<evidence type="ECO:0000256" key="5">
    <source>
        <dbReference type="ARBA" id="ARBA00022989"/>
    </source>
</evidence>
<dbReference type="EMBL" id="JARRAF010000035">
    <property type="protein sequence ID" value="MDK2126283.1"/>
    <property type="molecule type" value="Genomic_DNA"/>
</dbReference>
<evidence type="ECO:0000256" key="6">
    <source>
        <dbReference type="ARBA" id="ARBA00023136"/>
    </source>
</evidence>
<dbReference type="InterPro" id="IPR032808">
    <property type="entry name" value="DoxX"/>
</dbReference>
<protein>
    <submittedName>
        <fullName evidence="8">DoxX family protein</fullName>
    </submittedName>
</protein>
<evidence type="ECO:0000256" key="1">
    <source>
        <dbReference type="ARBA" id="ARBA00004651"/>
    </source>
</evidence>
<evidence type="ECO:0000313" key="9">
    <source>
        <dbReference type="Proteomes" id="UP001172778"/>
    </source>
</evidence>
<accession>A0ABT7E1U5</accession>
<name>A0ABT7E1U5_9NEIS</name>
<evidence type="ECO:0000256" key="4">
    <source>
        <dbReference type="ARBA" id="ARBA00022692"/>
    </source>
</evidence>
<keyword evidence="5 7" id="KW-1133">Transmembrane helix</keyword>
<evidence type="ECO:0000313" key="8">
    <source>
        <dbReference type="EMBL" id="MDK2126283.1"/>
    </source>
</evidence>
<dbReference type="RefSeq" id="WP_284102603.1">
    <property type="nucleotide sequence ID" value="NZ_JARRAF010000035.1"/>
</dbReference>
<organism evidence="8 9">
    <name type="scientific">Parachitinimonas caeni</name>
    <dbReference type="NCBI Taxonomy" id="3031301"/>
    <lineage>
        <taxon>Bacteria</taxon>
        <taxon>Pseudomonadati</taxon>
        <taxon>Pseudomonadota</taxon>
        <taxon>Betaproteobacteria</taxon>
        <taxon>Neisseriales</taxon>
        <taxon>Chitinibacteraceae</taxon>
        <taxon>Parachitinimonas</taxon>
    </lineage>
</organism>
<keyword evidence="3" id="KW-1003">Cell membrane</keyword>
<dbReference type="PANTHER" id="PTHR33452:SF1">
    <property type="entry name" value="INNER MEMBRANE PROTEIN YPHA-RELATED"/>
    <property type="match status" value="1"/>
</dbReference>
<reference evidence="8" key="1">
    <citation type="submission" date="2023-03" db="EMBL/GenBank/DDBJ databases">
        <title>Chitinimonas shenzhenensis gen. nov., sp. nov., a novel member of family Burkholderiaceae isolated from activated sludge collected in Shen Zhen, China.</title>
        <authorList>
            <person name="Wang X."/>
        </authorList>
    </citation>
    <scope>NUCLEOTIDE SEQUENCE</scope>
    <source>
        <strain evidence="8">DQS-5</strain>
    </source>
</reference>
<keyword evidence="9" id="KW-1185">Reference proteome</keyword>
<comment type="similarity">
    <text evidence="2">Belongs to the DoxX family.</text>
</comment>
<proteinExistence type="inferred from homology"/>
<keyword evidence="4 7" id="KW-0812">Transmembrane</keyword>
<evidence type="ECO:0000256" key="7">
    <source>
        <dbReference type="SAM" id="Phobius"/>
    </source>
</evidence>
<comment type="caution">
    <text evidence="8">The sequence shown here is derived from an EMBL/GenBank/DDBJ whole genome shotgun (WGS) entry which is preliminary data.</text>
</comment>
<dbReference type="Pfam" id="PF07681">
    <property type="entry name" value="DoxX"/>
    <property type="match status" value="1"/>
</dbReference>